<organism evidence="3">
    <name type="scientific">Escherichia coli</name>
    <dbReference type="NCBI Taxonomy" id="562"/>
    <lineage>
        <taxon>Bacteria</taxon>
        <taxon>Pseudomonadati</taxon>
        <taxon>Pseudomonadota</taxon>
        <taxon>Gammaproteobacteria</taxon>
        <taxon>Enterobacterales</taxon>
        <taxon>Enterobacteriaceae</taxon>
        <taxon>Escherichia</taxon>
    </lineage>
</organism>
<dbReference type="RefSeq" id="WP_001033434.1">
    <property type="nucleotide sequence ID" value="NZ_AP022098.1"/>
</dbReference>
<dbReference type="InterPro" id="IPR027417">
    <property type="entry name" value="P-loop_NTPase"/>
</dbReference>
<dbReference type="GO" id="GO:0016740">
    <property type="term" value="F:transferase activity"/>
    <property type="evidence" value="ECO:0007669"/>
    <property type="project" value="UniProtKB-KW"/>
</dbReference>
<keyword evidence="3" id="KW-0808">Transferase</keyword>
<evidence type="ECO:0000313" key="2">
    <source>
        <dbReference type="EMBL" id="EMM0024686.1"/>
    </source>
</evidence>
<reference evidence="2" key="3">
    <citation type="submission" date="2024-02" db="EMBL/GenBank/DDBJ databases">
        <authorList>
            <consortium name="Clinical and Environmental Microbiology Branch: Whole genome sequencing antimicrobial resistance pathogens in the healthcare setting"/>
        </authorList>
    </citation>
    <scope>NUCLEOTIDE SEQUENCE</scope>
    <source>
        <strain evidence="2">2023CK-00345</strain>
    </source>
</reference>
<sequence length="584" mass="68380">MNKIIIVGHPNSNFEFVEKISLQYGMGTPHTSKRENLSPQNITEIICKAYNTPKISEVTSTSDFSPLQVSAVWHGMALDLFLNNLEQKFWGWSDPYAIYTLDYWLSLDENLTFILVYNHPRSVLEQAANNQESFVNNTIGHLIDNWIAYNTALLNFYYNNRERCLLISSEQINKNTGHFLERLESVFKIPLNLCDLKECLNVKDASCSDELLASSLLITEETKQEVIALSGVDTKNGDILFNKNIAEDYLLKILLDEYPESRRLYEELQSVANIPATCSDEEYCNPSIIWESLVQQRLVTIDLISKLYHLYKSSLINYKTSITQQAEEQKILLSQLHQVQEELERFYIQKNELQEKNCKLKNEVDKQHILIKERDSELVLVEQKFKDFKIKIECDKEKNDTKIEELKRDIDVLKSKLAKEKTNQDLQKQQLDRVVKEKNLMLTQLHLVQEELERYYVENKNLKQQQLPELYGAAERIKNKLEYRLGAIMIQHSRTISGIISMPLAIAKERKIWYTQYGDEQLSNLPPLYMYRDVHEANRVKRHLSYQLGEILVHKRQSLFGFITLPFAIYKTVSQFKKMRKNKI</sequence>
<reference evidence="3" key="1">
    <citation type="journal article" date="2018" name="Genome Biol.">
        <title>SKESA: strategic k-mer extension for scrupulous assemblies.</title>
        <authorList>
            <person name="Souvorov A."/>
            <person name="Agarwala R."/>
            <person name="Lipman D.J."/>
        </authorList>
    </citation>
    <scope>NUCLEOTIDE SEQUENCE [LARGE SCALE GENOMIC DNA]</scope>
    <source>
        <strain evidence="3">EC00618</strain>
    </source>
</reference>
<dbReference type="EMBL" id="DABGYN010000023">
    <property type="protein sequence ID" value="HAJ0835436.1"/>
    <property type="molecule type" value="Genomic_DNA"/>
</dbReference>
<protein>
    <submittedName>
        <fullName evidence="3">Sulfotransferase family protein</fullName>
    </submittedName>
</protein>
<evidence type="ECO:0000313" key="3">
    <source>
        <dbReference type="EMBL" id="HAJ0835436.1"/>
    </source>
</evidence>
<dbReference type="EMBL" id="ABLFQU030000010">
    <property type="protein sequence ID" value="EMM0024686.1"/>
    <property type="molecule type" value="Genomic_DNA"/>
</dbReference>
<gene>
    <name evidence="3" type="ORF">HL563_17145</name>
    <name evidence="2" type="ORF">P6223_001204</name>
</gene>
<dbReference type="Gene3D" id="3.40.50.300">
    <property type="entry name" value="P-loop containing nucleotide triphosphate hydrolases"/>
    <property type="match status" value="1"/>
</dbReference>
<reference evidence="3" key="2">
    <citation type="submission" date="2019-09" db="EMBL/GenBank/DDBJ databases">
        <authorList>
            <consortium name="NCBI Pathogen Detection Project"/>
        </authorList>
    </citation>
    <scope>NUCLEOTIDE SEQUENCE</scope>
    <source>
        <strain evidence="3">EC00618</strain>
    </source>
</reference>
<proteinExistence type="predicted"/>
<keyword evidence="1" id="KW-0175">Coiled coil</keyword>
<name>A0A0A1ACH5_ECOLX</name>
<feature type="coiled-coil region" evidence="1">
    <location>
        <begin position="396"/>
        <end position="465"/>
    </location>
</feature>
<dbReference type="SUPFAM" id="SSF52540">
    <property type="entry name" value="P-loop containing nucleoside triphosphate hydrolases"/>
    <property type="match status" value="1"/>
</dbReference>
<accession>A0A0A1ACH5</accession>
<comment type="caution">
    <text evidence="3">The sequence shown here is derived from an EMBL/GenBank/DDBJ whole genome shotgun (WGS) entry which is preliminary data.</text>
</comment>
<dbReference type="AlphaFoldDB" id="A0A0A1ACH5"/>
<evidence type="ECO:0000256" key="1">
    <source>
        <dbReference type="SAM" id="Coils"/>
    </source>
</evidence>